<gene>
    <name evidence="3" type="primary">parA</name>
    <name evidence="3" type="ORF">AFI02nite_36970</name>
    <name evidence="4" type="ORF">GNP88_18060</name>
</gene>
<evidence type="ECO:0000313" key="3">
    <source>
        <dbReference type="EMBL" id="GEK15661.1"/>
    </source>
</evidence>
<dbReference type="Proteomes" id="UP000321787">
    <property type="component" value="Unassembled WGS sequence"/>
</dbReference>
<feature type="domain" description="AAA" evidence="1">
    <location>
        <begin position="109"/>
        <end position="277"/>
    </location>
</feature>
<dbReference type="Pfam" id="PF13614">
    <property type="entry name" value="AAA_31"/>
    <property type="match status" value="1"/>
</dbReference>
<dbReference type="InterPro" id="IPR025669">
    <property type="entry name" value="AAA_dom"/>
</dbReference>
<accession>A0A510UQF7</accession>
<organism evidence="3 5">
    <name type="scientific">Aliivibrio fischeri</name>
    <name type="common">Vibrio fischeri</name>
    <dbReference type="NCBI Taxonomy" id="668"/>
    <lineage>
        <taxon>Bacteria</taxon>
        <taxon>Pseudomonadati</taxon>
        <taxon>Pseudomonadota</taxon>
        <taxon>Gammaproteobacteria</taxon>
        <taxon>Vibrionales</taxon>
        <taxon>Vibrionaceae</taxon>
        <taxon>Aliivibrio</taxon>
    </lineage>
</organism>
<reference evidence="3 5" key="1">
    <citation type="submission" date="2019-07" db="EMBL/GenBank/DDBJ databases">
        <title>Whole genome shotgun sequence of Aliivibrio fischeri NBRC 101058.</title>
        <authorList>
            <person name="Hosoyama A."/>
            <person name="Uohara A."/>
            <person name="Ohji S."/>
            <person name="Ichikawa N."/>
        </authorList>
    </citation>
    <scope>NUCLEOTIDE SEQUENCE [LARGE SCALE GENOMIC DNA]</scope>
    <source>
        <strain evidence="3 5">NBRC 101058</strain>
    </source>
</reference>
<evidence type="ECO:0000313" key="4">
    <source>
        <dbReference type="EMBL" id="MUK51045.1"/>
    </source>
</evidence>
<evidence type="ECO:0000259" key="1">
    <source>
        <dbReference type="Pfam" id="PF13614"/>
    </source>
</evidence>
<dbReference type="SUPFAM" id="SSF52540">
    <property type="entry name" value="P-loop containing nucleoside triphosphate hydrolases"/>
    <property type="match status" value="1"/>
</dbReference>
<sequence length="399" mass="44547">MLNTELKTVSTRANQMLSSLSDEIKNQRLEFDQDKFYLVFSKASVAKLPGLTRAIVDKAMSEMENYGYIFEKRSAGSAEKYALTVENIIDIYSHRGFQKYRDRFEKAFVVFVTNLKGGVSKTVSTVSLAHALRTHPHLIKEDLRILVIDLDPQSSATMFLNHESSIGSVDNTAAQAMLQNVPIEELLEDFIVPSIVKGIDVMPASIEDAFIASKWEELCEEYLKGVNPLEVLKSNVISKLESHYDFIFVDSGPHLDAFLMNSLVSADILMTPVPPAQVDFHSTLKYLTRLPELELLLEESGASVNIKGNIGFMSKLANKADHKLCLSLAKEVFGRNMLDATLPRLDGFERCGESFDTVISANPSTYVGSTEALKKAREAAEDFAKAFFDRIELIRLELV</sequence>
<dbReference type="Proteomes" id="UP000448038">
    <property type="component" value="Unassembled WGS sequence"/>
</dbReference>
<comment type="caution">
    <text evidence="3">The sequence shown here is derived from an EMBL/GenBank/DDBJ whole genome shotgun (WGS) entry which is preliminary data.</text>
</comment>
<evidence type="ECO:0000313" key="6">
    <source>
        <dbReference type="Proteomes" id="UP000448038"/>
    </source>
</evidence>
<dbReference type="EMBL" id="WOBN01000033">
    <property type="protein sequence ID" value="MUK51045.1"/>
    <property type="molecule type" value="Genomic_DNA"/>
</dbReference>
<dbReference type="EMBL" id="BJTZ01000035">
    <property type="protein sequence ID" value="GEK15661.1"/>
    <property type="molecule type" value="Genomic_DNA"/>
</dbReference>
<dbReference type="RefSeq" id="WP_146866237.1">
    <property type="nucleotide sequence ID" value="NZ_BJTZ01000035.1"/>
</dbReference>
<name>A0A510UQF7_ALIFS</name>
<dbReference type="AlphaFoldDB" id="A0A510UQF7"/>
<dbReference type="Pfam" id="PF18607">
    <property type="entry name" value="HTH_54"/>
    <property type="match status" value="1"/>
</dbReference>
<dbReference type="PANTHER" id="PTHR13696">
    <property type="entry name" value="P-LOOP CONTAINING NUCLEOSIDE TRIPHOSPHATE HYDROLASE"/>
    <property type="match status" value="1"/>
</dbReference>
<feature type="domain" description="ParA helix turn helix" evidence="2">
    <location>
        <begin position="13"/>
        <end position="104"/>
    </location>
</feature>
<dbReference type="PANTHER" id="PTHR13696:SF98">
    <property type="entry name" value="PLASMID PARTITION PROTEIN A"/>
    <property type="match status" value="1"/>
</dbReference>
<dbReference type="Gene3D" id="3.40.50.300">
    <property type="entry name" value="P-loop containing nucleotide triphosphate hydrolases"/>
    <property type="match status" value="1"/>
</dbReference>
<dbReference type="InterPro" id="IPR050678">
    <property type="entry name" value="DNA_Partitioning_ATPase"/>
</dbReference>
<reference evidence="4 6" key="2">
    <citation type="submission" date="2019-11" db="EMBL/GenBank/DDBJ databases">
        <title>Using colonization assays and comparative genomics to discover symbiosis behaviors and factors in Vibrio fischeri.</title>
        <authorList>
            <person name="Bongrand C."/>
            <person name="Moriano-Gutierrez S."/>
            <person name="Arevalo P."/>
            <person name="Mcfall-Ngai M."/>
            <person name="Visick K."/>
            <person name="Polz M.F."/>
            <person name="Ruby E.G."/>
        </authorList>
    </citation>
    <scope>NUCLEOTIDE SEQUENCE [LARGE SCALE GENOMIC DNA]</scope>
    <source>
        <strain evidence="4">Emors.4.1</strain>
        <strain evidence="6">emors.4.1</strain>
    </source>
</reference>
<dbReference type="Gene3D" id="1.10.1660.30">
    <property type="match status" value="1"/>
</dbReference>
<evidence type="ECO:0000313" key="5">
    <source>
        <dbReference type="Proteomes" id="UP000321787"/>
    </source>
</evidence>
<dbReference type="InterPro" id="IPR041250">
    <property type="entry name" value="HTH_54"/>
</dbReference>
<proteinExistence type="predicted"/>
<evidence type="ECO:0000259" key="2">
    <source>
        <dbReference type="Pfam" id="PF18607"/>
    </source>
</evidence>
<protein>
    <submittedName>
        <fullName evidence="4">AAA family ATPase</fullName>
    </submittedName>
    <submittedName>
        <fullName evidence="3">Chromosome partitioning protein ParA</fullName>
    </submittedName>
</protein>
<dbReference type="InterPro" id="IPR027417">
    <property type="entry name" value="P-loop_NTPase"/>
</dbReference>
<dbReference type="CDD" id="cd02042">
    <property type="entry name" value="ParAB_family"/>
    <property type="match status" value="1"/>
</dbReference>